<gene>
    <name evidence="1" type="ORF">SETIT_1G111300v2</name>
</gene>
<protein>
    <submittedName>
        <fullName evidence="1">Uncharacterized protein</fullName>
    </submittedName>
</protein>
<sequence>MPLSDGAISIANYDIPGLVGMLSPFRHLSVKEQMEIVRKNPESFRKFPSKKRARRKRMKSMTMRSTRFVTMKMRMMRWMKLRRKTRGKMRRH</sequence>
<accession>A0A368PJ58</accession>
<evidence type="ECO:0000313" key="1">
    <source>
        <dbReference type="EMBL" id="RCV05795.1"/>
    </source>
</evidence>
<organism evidence="1">
    <name type="scientific">Setaria italica</name>
    <name type="common">Foxtail millet</name>
    <name type="synonym">Panicum italicum</name>
    <dbReference type="NCBI Taxonomy" id="4555"/>
    <lineage>
        <taxon>Eukaryota</taxon>
        <taxon>Viridiplantae</taxon>
        <taxon>Streptophyta</taxon>
        <taxon>Embryophyta</taxon>
        <taxon>Tracheophyta</taxon>
        <taxon>Spermatophyta</taxon>
        <taxon>Magnoliopsida</taxon>
        <taxon>Liliopsida</taxon>
        <taxon>Poales</taxon>
        <taxon>Poaceae</taxon>
        <taxon>PACMAD clade</taxon>
        <taxon>Panicoideae</taxon>
        <taxon>Panicodae</taxon>
        <taxon>Paniceae</taxon>
        <taxon>Cenchrinae</taxon>
        <taxon>Setaria</taxon>
    </lineage>
</organism>
<reference evidence="1" key="1">
    <citation type="journal article" date="2012" name="Nat. Biotechnol.">
        <title>Reference genome sequence of the model plant Setaria.</title>
        <authorList>
            <person name="Bennetzen J.L."/>
            <person name="Schmutz J."/>
            <person name="Wang H."/>
            <person name="Percifield R."/>
            <person name="Hawkins J."/>
            <person name="Pontaroli A.C."/>
            <person name="Estep M."/>
            <person name="Feng L."/>
            <person name="Vaughn J.N."/>
            <person name="Grimwood J."/>
            <person name="Jenkins J."/>
            <person name="Barry K."/>
            <person name="Lindquist E."/>
            <person name="Hellsten U."/>
            <person name="Deshpande S."/>
            <person name="Wang X."/>
            <person name="Wu X."/>
            <person name="Mitros T."/>
            <person name="Triplett J."/>
            <person name="Yang X."/>
            <person name="Ye C.Y."/>
            <person name="Mauro-Herrera M."/>
            <person name="Wang L."/>
            <person name="Li P."/>
            <person name="Sharma M."/>
            <person name="Sharma R."/>
            <person name="Ronald P.C."/>
            <person name="Panaud O."/>
            <person name="Kellogg E.A."/>
            <person name="Brutnell T.P."/>
            <person name="Doust A.N."/>
            <person name="Tuskan G.A."/>
            <person name="Rokhsar D."/>
            <person name="Devos K.M."/>
        </authorList>
    </citation>
    <scope>NUCLEOTIDE SEQUENCE [LARGE SCALE GENOMIC DNA]</scope>
    <source>
        <strain evidence="1">Yugu1</strain>
    </source>
</reference>
<reference evidence="1" key="2">
    <citation type="submission" date="2015-07" db="EMBL/GenBank/DDBJ databases">
        <authorList>
            <person name="Noorani M."/>
        </authorList>
    </citation>
    <scope>NUCLEOTIDE SEQUENCE</scope>
    <source>
        <strain evidence="1">Yugu1</strain>
    </source>
</reference>
<dbReference type="EMBL" id="CM003528">
    <property type="protein sequence ID" value="RCV05795.1"/>
    <property type="molecule type" value="Genomic_DNA"/>
</dbReference>
<proteinExistence type="predicted"/>
<dbReference type="AlphaFoldDB" id="A0A368PJ58"/>
<name>A0A368PJ58_SETIT</name>